<accession>A0A9P0KMF5</accession>
<sequence>MVTAAVTWFMVATKACAVPWYSGRRCESLWCRHGTRCDHDAPTEQFSNYTTRVPTTEKLGGELTWNKLQFITQ</sequence>
<reference evidence="2" key="1">
    <citation type="submission" date="2022-03" db="EMBL/GenBank/DDBJ databases">
        <authorList>
            <person name="Sayadi A."/>
        </authorList>
    </citation>
    <scope>NUCLEOTIDE SEQUENCE</scope>
</reference>
<feature type="chain" id="PRO_5040217123" description="Secreted protein" evidence="1">
    <location>
        <begin position="18"/>
        <end position="73"/>
    </location>
</feature>
<dbReference type="EMBL" id="CAKOFQ010006825">
    <property type="protein sequence ID" value="CAH1974470.1"/>
    <property type="molecule type" value="Genomic_DNA"/>
</dbReference>
<keyword evidence="1" id="KW-0732">Signal</keyword>
<organism evidence="2 3">
    <name type="scientific">Acanthoscelides obtectus</name>
    <name type="common">Bean weevil</name>
    <name type="synonym">Bruchus obtectus</name>
    <dbReference type="NCBI Taxonomy" id="200917"/>
    <lineage>
        <taxon>Eukaryota</taxon>
        <taxon>Metazoa</taxon>
        <taxon>Ecdysozoa</taxon>
        <taxon>Arthropoda</taxon>
        <taxon>Hexapoda</taxon>
        <taxon>Insecta</taxon>
        <taxon>Pterygota</taxon>
        <taxon>Neoptera</taxon>
        <taxon>Endopterygota</taxon>
        <taxon>Coleoptera</taxon>
        <taxon>Polyphaga</taxon>
        <taxon>Cucujiformia</taxon>
        <taxon>Chrysomeloidea</taxon>
        <taxon>Chrysomelidae</taxon>
        <taxon>Bruchinae</taxon>
        <taxon>Bruchini</taxon>
        <taxon>Acanthoscelides</taxon>
    </lineage>
</organism>
<feature type="signal peptide" evidence="1">
    <location>
        <begin position="1"/>
        <end position="17"/>
    </location>
</feature>
<name>A0A9P0KMF5_ACAOB</name>
<dbReference type="Proteomes" id="UP001152888">
    <property type="component" value="Unassembled WGS sequence"/>
</dbReference>
<evidence type="ECO:0000313" key="2">
    <source>
        <dbReference type="EMBL" id="CAH1974470.1"/>
    </source>
</evidence>
<comment type="caution">
    <text evidence="2">The sequence shown here is derived from an EMBL/GenBank/DDBJ whole genome shotgun (WGS) entry which is preliminary data.</text>
</comment>
<evidence type="ECO:0008006" key="4">
    <source>
        <dbReference type="Google" id="ProtNLM"/>
    </source>
</evidence>
<proteinExistence type="predicted"/>
<keyword evidence="3" id="KW-1185">Reference proteome</keyword>
<evidence type="ECO:0000256" key="1">
    <source>
        <dbReference type="SAM" id="SignalP"/>
    </source>
</evidence>
<evidence type="ECO:0000313" key="3">
    <source>
        <dbReference type="Proteomes" id="UP001152888"/>
    </source>
</evidence>
<gene>
    <name evidence="2" type="ORF">ACAOBT_LOCUS11117</name>
</gene>
<protein>
    <recommendedName>
        <fullName evidence="4">Secreted protein</fullName>
    </recommendedName>
</protein>
<dbReference type="AlphaFoldDB" id="A0A9P0KMF5"/>